<evidence type="ECO:0000256" key="3">
    <source>
        <dbReference type="ARBA" id="ARBA00022777"/>
    </source>
</evidence>
<dbReference type="SUPFAM" id="SSF56112">
    <property type="entry name" value="Protein kinase-like (PK-like)"/>
    <property type="match status" value="1"/>
</dbReference>
<keyword evidence="8" id="KW-1185">Reference proteome</keyword>
<dbReference type="PROSITE" id="PS51189">
    <property type="entry name" value="FAT"/>
    <property type="match status" value="1"/>
</dbReference>
<proteinExistence type="predicted"/>
<dbReference type="Gene3D" id="3.30.1010.10">
    <property type="entry name" value="Phosphatidylinositol 3-kinase Catalytic Subunit, Chain A, domain 4"/>
    <property type="match status" value="1"/>
</dbReference>
<keyword evidence="3" id="KW-0418">Kinase</keyword>
<dbReference type="PROSITE" id="PS00915">
    <property type="entry name" value="PI3_4_KINASE_1"/>
    <property type="match status" value="1"/>
</dbReference>
<evidence type="ECO:0000256" key="1">
    <source>
        <dbReference type="ARBA" id="ARBA00022527"/>
    </source>
</evidence>
<keyword evidence="1" id="KW-0723">Serine/threonine-protein kinase</keyword>
<dbReference type="Pfam" id="PF00454">
    <property type="entry name" value="PI3_PI4_kinase"/>
    <property type="match status" value="1"/>
</dbReference>
<comment type="catalytic activity">
    <reaction evidence="4">
        <text>L-threonyl-[protein] + ATP = O-phospho-L-threonyl-[protein] + ADP + H(+)</text>
        <dbReference type="Rhea" id="RHEA:46608"/>
        <dbReference type="Rhea" id="RHEA-COMP:11060"/>
        <dbReference type="Rhea" id="RHEA-COMP:11605"/>
        <dbReference type="ChEBI" id="CHEBI:15378"/>
        <dbReference type="ChEBI" id="CHEBI:30013"/>
        <dbReference type="ChEBI" id="CHEBI:30616"/>
        <dbReference type="ChEBI" id="CHEBI:61977"/>
        <dbReference type="ChEBI" id="CHEBI:456216"/>
        <dbReference type="EC" id="2.7.11.1"/>
    </reaction>
</comment>
<reference evidence="7" key="1">
    <citation type="submission" date="2025-08" db="UniProtKB">
        <authorList>
            <consortium name="Ensembl"/>
        </authorList>
    </citation>
    <scope>IDENTIFICATION</scope>
</reference>
<evidence type="ECO:0000256" key="4">
    <source>
        <dbReference type="ARBA" id="ARBA00047899"/>
    </source>
</evidence>
<evidence type="ECO:0000256" key="2">
    <source>
        <dbReference type="ARBA" id="ARBA00022679"/>
    </source>
</evidence>
<keyword evidence="2" id="KW-0808">Transferase</keyword>
<evidence type="ECO:0000259" key="5">
    <source>
        <dbReference type="PROSITE" id="PS50290"/>
    </source>
</evidence>
<evidence type="ECO:0000313" key="8">
    <source>
        <dbReference type="Proteomes" id="UP000694388"/>
    </source>
</evidence>
<dbReference type="PROSITE" id="PS50290">
    <property type="entry name" value="PI3_4_KINASE_3"/>
    <property type="match status" value="1"/>
</dbReference>
<dbReference type="GO" id="GO:0004674">
    <property type="term" value="F:protein serine/threonine kinase activity"/>
    <property type="evidence" value="ECO:0007669"/>
    <property type="project" value="UniProtKB-KW"/>
</dbReference>
<reference evidence="7" key="2">
    <citation type="submission" date="2025-09" db="UniProtKB">
        <authorList>
            <consortium name="Ensembl"/>
        </authorList>
    </citation>
    <scope>IDENTIFICATION</scope>
</reference>
<feature type="domain" description="FAT" evidence="6">
    <location>
        <begin position="1"/>
        <end position="252"/>
    </location>
</feature>
<dbReference type="InterPro" id="IPR018936">
    <property type="entry name" value="PI3/4_kinase_CS"/>
</dbReference>
<evidence type="ECO:0000259" key="6">
    <source>
        <dbReference type="PROSITE" id="PS51189"/>
    </source>
</evidence>
<dbReference type="InterPro" id="IPR000403">
    <property type="entry name" value="PI3/4_kinase_cat_dom"/>
</dbReference>
<dbReference type="Proteomes" id="UP000694388">
    <property type="component" value="Unplaced"/>
</dbReference>
<dbReference type="Ensembl" id="ENSEBUT00000001581.1">
    <property type="protein sequence ID" value="ENSEBUP00000001259.1"/>
    <property type="gene ID" value="ENSEBUG00000001141.1"/>
</dbReference>
<protein>
    <submittedName>
        <fullName evidence="7">Uncharacterized protein</fullName>
    </submittedName>
</protein>
<dbReference type="InterPro" id="IPR011009">
    <property type="entry name" value="Kinase-like_dom_sf"/>
</dbReference>
<name>A0A8C4N4R3_EPTBU</name>
<dbReference type="GO" id="GO:0006974">
    <property type="term" value="P:DNA damage response"/>
    <property type="evidence" value="ECO:0007669"/>
    <property type="project" value="InterPro"/>
</dbReference>
<dbReference type="AlphaFoldDB" id="A0A8C4N4R3"/>
<sequence length="451" mass="51003">MKDLLEKLSKEVEGQGTCCGLYVKCLRLYGEWQFDSCAQRPATILSQYLQKSVRMAEQAPSGDLGPGGLAEVHLALGRFADRRYRELVKYMCSAEFETKRSLLSQAKHKVHLHKEHRVNPSRYTMRLQKESELDEKEVTRLEEGRAEALSQAVVGYLSSLRAGTPHDAPVFRLASLWLDNATDPEITAKVQEGLLNVPSHRLIPLIYQLAARMGSSENTCNMFHDALKKVILRTTLQHPHHCLLVVLALVNANKDECLLKSTRGKQSSRSVPRDAVTEERMKEAKEVLDMVRVQHPVLVWEAEGLCDAYISLANYDARKMREIRNSIKISGHPITQVKNLRKMAIPTKTIEVDPSGEYPHVVTVYGFMDSFHLVGGINLPKIVVCFGSDGQKYKQLVKGKDDLRQDAVMQQVFHLCNGLLSTDKEAQQRHLKIRTYKVVPLTQTIWVARVV</sequence>
<feature type="domain" description="PI3K/PI4K catalytic" evidence="5">
    <location>
        <begin position="367"/>
        <end position="451"/>
    </location>
</feature>
<evidence type="ECO:0000313" key="7">
    <source>
        <dbReference type="Ensembl" id="ENSEBUP00000001259.1"/>
    </source>
</evidence>
<accession>A0A8C4N4R3</accession>
<dbReference type="InterPro" id="IPR014009">
    <property type="entry name" value="PIK_FAT"/>
</dbReference>
<dbReference type="PANTHER" id="PTHR37079">
    <property type="entry name" value="SERINE/THREONINE-PROTEIN KINASE ATM"/>
    <property type="match status" value="1"/>
</dbReference>
<dbReference type="PANTHER" id="PTHR37079:SF4">
    <property type="entry name" value="SERINE_THREONINE-PROTEIN KINASE ATM"/>
    <property type="match status" value="1"/>
</dbReference>
<dbReference type="OMA" id="ELDECEI"/>
<dbReference type="InterPro" id="IPR038980">
    <property type="entry name" value="ATM_plant"/>
</dbReference>
<organism evidence="7 8">
    <name type="scientific">Eptatretus burgeri</name>
    <name type="common">Inshore hagfish</name>
    <dbReference type="NCBI Taxonomy" id="7764"/>
    <lineage>
        <taxon>Eukaryota</taxon>
        <taxon>Metazoa</taxon>
        <taxon>Chordata</taxon>
        <taxon>Craniata</taxon>
        <taxon>Vertebrata</taxon>
        <taxon>Cyclostomata</taxon>
        <taxon>Myxini</taxon>
        <taxon>Myxiniformes</taxon>
        <taxon>Myxinidae</taxon>
        <taxon>Eptatretinae</taxon>
        <taxon>Eptatretus</taxon>
    </lineage>
</organism>
<dbReference type="GeneTree" id="ENSGT00670000098061"/>